<accession>A0A6A2WMI1</accession>
<dbReference type="Proteomes" id="UP000436088">
    <property type="component" value="Unassembled WGS sequence"/>
</dbReference>
<evidence type="ECO:0000256" key="1">
    <source>
        <dbReference type="SAM" id="MobiDB-lite"/>
    </source>
</evidence>
<evidence type="ECO:0000313" key="3">
    <source>
        <dbReference type="Proteomes" id="UP000436088"/>
    </source>
</evidence>
<feature type="compositionally biased region" description="Polar residues" evidence="1">
    <location>
        <begin position="199"/>
        <end position="209"/>
    </location>
</feature>
<dbReference type="AlphaFoldDB" id="A0A6A2WMI1"/>
<sequence length="209" mass="22855">MEPCSMWTACASKGAFRIGVLCAIPTPVAKVMAKRLKRTQNGPNEEQITINSRLCADLPTHGISAPSRYNLTAQHHLSRIPLHHMAYLNIYKLVKVENNADLQRYSSTSALEPLRTGVASRGLNSFRPAPALDSTTTPCSIGFYMQDYNPTLGFSINRLENQAACTHGIQENGGKVLFPFGEMESSSSSTDGVDDQNKEQGNSAGYWTD</sequence>
<comment type="caution">
    <text evidence="2">The sequence shown here is derived from an EMBL/GenBank/DDBJ whole genome shotgun (WGS) entry which is preliminary data.</text>
</comment>
<organism evidence="2 3">
    <name type="scientific">Hibiscus syriacus</name>
    <name type="common">Rose of Sharon</name>
    <dbReference type="NCBI Taxonomy" id="106335"/>
    <lineage>
        <taxon>Eukaryota</taxon>
        <taxon>Viridiplantae</taxon>
        <taxon>Streptophyta</taxon>
        <taxon>Embryophyta</taxon>
        <taxon>Tracheophyta</taxon>
        <taxon>Spermatophyta</taxon>
        <taxon>Magnoliopsida</taxon>
        <taxon>eudicotyledons</taxon>
        <taxon>Gunneridae</taxon>
        <taxon>Pentapetalae</taxon>
        <taxon>rosids</taxon>
        <taxon>malvids</taxon>
        <taxon>Malvales</taxon>
        <taxon>Malvaceae</taxon>
        <taxon>Malvoideae</taxon>
        <taxon>Hibiscus</taxon>
    </lineage>
</organism>
<proteinExistence type="predicted"/>
<protein>
    <submittedName>
        <fullName evidence="2">F-box family protein, putative isoform 3</fullName>
    </submittedName>
</protein>
<feature type="region of interest" description="Disordered" evidence="1">
    <location>
        <begin position="181"/>
        <end position="209"/>
    </location>
</feature>
<evidence type="ECO:0000313" key="2">
    <source>
        <dbReference type="EMBL" id="KAE8660521.1"/>
    </source>
</evidence>
<name>A0A6A2WMI1_HIBSY</name>
<dbReference type="EMBL" id="VEPZ02001731">
    <property type="protein sequence ID" value="KAE8660521.1"/>
    <property type="molecule type" value="Genomic_DNA"/>
</dbReference>
<keyword evidence="3" id="KW-1185">Reference proteome</keyword>
<gene>
    <name evidence="2" type="ORF">F3Y22_tig00116951pilonHSYRG00325</name>
</gene>
<reference evidence="2" key="1">
    <citation type="submission" date="2019-09" db="EMBL/GenBank/DDBJ databases">
        <title>Draft genome information of white flower Hibiscus syriacus.</title>
        <authorList>
            <person name="Kim Y.-M."/>
        </authorList>
    </citation>
    <scope>NUCLEOTIDE SEQUENCE [LARGE SCALE GENOMIC DNA]</scope>
    <source>
        <strain evidence="2">YM2019G1</strain>
    </source>
</reference>